<protein>
    <recommendedName>
        <fullName evidence="2">Phosphoribosyltransferase domain-containing protein</fullName>
    </recommendedName>
</protein>
<dbReference type="Proteomes" id="UP001600888">
    <property type="component" value="Unassembled WGS sequence"/>
</dbReference>
<dbReference type="SUPFAM" id="SSF56784">
    <property type="entry name" value="HAD-like"/>
    <property type="match status" value="1"/>
</dbReference>
<feature type="domain" description="Phosphoribosyltransferase" evidence="2">
    <location>
        <begin position="493"/>
        <end position="686"/>
    </location>
</feature>
<dbReference type="Pfam" id="PF12710">
    <property type="entry name" value="HAD"/>
    <property type="match status" value="1"/>
</dbReference>
<dbReference type="InterPro" id="IPR029057">
    <property type="entry name" value="PRTase-like"/>
</dbReference>
<dbReference type="Pfam" id="PF14681">
    <property type="entry name" value="UPRTase"/>
    <property type="match status" value="1"/>
</dbReference>
<feature type="region of interest" description="Disordered" evidence="1">
    <location>
        <begin position="1"/>
        <end position="26"/>
    </location>
</feature>
<evidence type="ECO:0000313" key="3">
    <source>
        <dbReference type="EMBL" id="KAL2278403.1"/>
    </source>
</evidence>
<dbReference type="InterPro" id="IPR050582">
    <property type="entry name" value="HAD-like_SerB"/>
</dbReference>
<proteinExistence type="predicted"/>
<evidence type="ECO:0000256" key="1">
    <source>
        <dbReference type="SAM" id="MobiDB-lite"/>
    </source>
</evidence>
<keyword evidence="4" id="KW-1185">Reference proteome</keyword>
<dbReference type="PANTHER" id="PTHR43344">
    <property type="entry name" value="PHOSPHOSERINE PHOSPHATASE"/>
    <property type="match status" value="1"/>
</dbReference>
<dbReference type="Gene3D" id="3.40.50.2020">
    <property type="match status" value="1"/>
</dbReference>
<feature type="compositionally biased region" description="Polar residues" evidence="1">
    <location>
        <begin position="1"/>
        <end position="18"/>
    </location>
</feature>
<reference evidence="3 4" key="1">
    <citation type="submission" date="2024-03" db="EMBL/GenBank/DDBJ databases">
        <title>A high-quality draft genome sequence of Diaporthe vaccinii, a causative agent of upright dieback and viscid rot disease in cranberry plants.</title>
        <authorList>
            <person name="Sarrasin M."/>
            <person name="Lang B.F."/>
            <person name="Burger G."/>
        </authorList>
    </citation>
    <scope>NUCLEOTIDE SEQUENCE [LARGE SCALE GENOMIC DNA]</scope>
    <source>
        <strain evidence="3 4">IS7</strain>
    </source>
</reference>
<dbReference type="SUPFAM" id="SSF52540">
    <property type="entry name" value="P-loop containing nucleoside triphosphate hydrolases"/>
    <property type="match status" value="1"/>
</dbReference>
<accession>A0ABR4E7I9</accession>
<comment type="caution">
    <text evidence="3">The sequence shown here is derived from an EMBL/GenBank/DDBJ whole genome shotgun (WGS) entry which is preliminary data.</text>
</comment>
<dbReference type="Gene3D" id="3.40.50.1000">
    <property type="entry name" value="HAD superfamily/HAD-like"/>
    <property type="match status" value="1"/>
</dbReference>
<evidence type="ECO:0000259" key="2">
    <source>
        <dbReference type="Pfam" id="PF14681"/>
    </source>
</evidence>
<gene>
    <name evidence="3" type="ORF">FJTKL_14498</name>
</gene>
<name>A0ABR4E7I9_9PEZI</name>
<dbReference type="SUPFAM" id="SSF53271">
    <property type="entry name" value="PRTase-like"/>
    <property type="match status" value="1"/>
</dbReference>
<dbReference type="CDD" id="cd06223">
    <property type="entry name" value="PRTases_typeI"/>
    <property type="match status" value="1"/>
</dbReference>
<dbReference type="InterPro" id="IPR000836">
    <property type="entry name" value="PRTase_dom"/>
</dbReference>
<dbReference type="Pfam" id="PF13207">
    <property type="entry name" value="AAA_17"/>
    <property type="match status" value="1"/>
</dbReference>
<sequence>MRQATHLQQAPVSTSTALTHRAPVTTMSETEDKPVVVGIYGISGCGKTTLIERLKKNLGERDFAFFDGSQTLSTLVRGGLAAFEQKPDAEKAVYREIAIQHIAKVCQSSRKVGVVAGHLTLWTGTGAMEVHTQADLETYTHILYLDTPAETIAEYRLNDINRNRPEMSVADLRRWQWSDKSRAKTLCRHHGIMFFTQHAPTEDGFARVASLMRDIRDHSEEENLRRALARLDDIMAPSANKIETVLVFDADKTLASVDTGARFWGEHLKMGEDGSNRLKQYFGHSVWGYSYKAFRQATWLYEEIPEPVFERICEVASREVVLHPELADLLKQVGSLTHVRAVVVTCGIKRIWEMVLQRQSSTHVEIIGGGRISDGLVVTPKIKAAIVERLRKHFATQVYAFGDSEVDIPMLVAADHALVVTGDVETRSKSMDQALLDAVRDGLRPRQILLPAGSRPRLAEGLVPVVEMDAAFATSILAPRSNASKLGHVHATHSMAAKLLMTPMRDAGVVGPGLREAHRRAGWWIATQHVSEMIGCEEVEISHVQKYRTEGYRLLDEENTVIVALMRGGEPMALGVSEAFPAAMFVHANTPEDLKEQHFKGRSTVLLVDSVVNSGKTIVDFIEHIRKTDKTVRIVVVAGVIQAKFFNKPPVHVQADRDVGFVAMRLSENEFKGKGQTDTGNRLFNTTQLD</sequence>
<dbReference type="EMBL" id="JBAWTH010000087">
    <property type="protein sequence ID" value="KAL2278403.1"/>
    <property type="molecule type" value="Genomic_DNA"/>
</dbReference>
<dbReference type="InterPro" id="IPR027417">
    <property type="entry name" value="P-loop_NTPase"/>
</dbReference>
<dbReference type="PANTHER" id="PTHR43344:SF20">
    <property type="entry name" value="URACIL PHOSPHORIBOSYLTRANSFERASE"/>
    <property type="match status" value="1"/>
</dbReference>
<dbReference type="InterPro" id="IPR023214">
    <property type="entry name" value="HAD_sf"/>
</dbReference>
<dbReference type="InterPro" id="IPR036412">
    <property type="entry name" value="HAD-like_sf"/>
</dbReference>
<evidence type="ECO:0000313" key="4">
    <source>
        <dbReference type="Proteomes" id="UP001600888"/>
    </source>
</evidence>
<organism evidence="3 4">
    <name type="scientific">Diaporthe vaccinii</name>
    <dbReference type="NCBI Taxonomy" id="105482"/>
    <lineage>
        <taxon>Eukaryota</taxon>
        <taxon>Fungi</taxon>
        <taxon>Dikarya</taxon>
        <taxon>Ascomycota</taxon>
        <taxon>Pezizomycotina</taxon>
        <taxon>Sordariomycetes</taxon>
        <taxon>Sordariomycetidae</taxon>
        <taxon>Diaporthales</taxon>
        <taxon>Diaporthaceae</taxon>
        <taxon>Diaporthe</taxon>
        <taxon>Diaporthe eres species complex</taxon>
    </lineage>
</organism>
<dbReference type="Gene3D" id="3.40.50.300">
    <property type="entry name" value="P-loop containing nucleotide triphosphate hydrolases"/>
    <property type="match status" value="1"/>
</dbReference>